<dbReference type="Proteomes" id="UP000657075">
    <property type="component" value="Unassembled WGS sequence"/>
</dbReference>
<feature type="binding site" evidence="8">
    <location>
        <position position="174"/>
    </location>
    <ligand>
        <name>ATP</name>
        <dbReference type="ChEBI" id="CHEBI:30616"/>
    </ligand>
</feature>
<evidence type="ECO:0000256" key="10">
    <source>
        <dbReference type="RuleBase" id="RU003812"/>
    </source>
</evidence>
<evidence type="ECO:0000256" key="7">
    <source>
        <dbReference type="ARBA" id="ARBA00023027"/>
    </source>
</evidence>
<accession>A0A830E326</accession>
<feature type="binding site" evidence="8">
    <location>
        <position position="196"/>
    </location>
    <ligand>
        <name>ATP</name>
        <dbReference type="ChEBI" id="CHEBI:30616"/>
    </ligand>
</feature>
<feature type="binding site" evidence="8">
    <location>
        <position position="145"/>
    </location>
    <ligand>
        <name>ATP</name>
        <dbReference type="ChEBI" id="CHEBI:30616"/>
    </ligand>
</feature>
<feature type="binding site" description="in other chain" evidence="8">
    <location>
        <position position="125"/>
    </location>
    <ligand>
        <name>deamido-NAD(+)</name>
        <dbReference type="ChEBI" id="CHEBI:58437"/>
        <note>ligand shared between two neighboring subunits</note>
    </ligand>
</feature>
<dbReference type="GO" id="GO:0046872">
    <property type="term" value="F:metal ion binding"/>
    <property type="evidence" value="ECO:0007669"/>
    <property type="project" value="UniProtKB-KW"/>
</dbReference>
<dbReference type="GO" id="GO:0005524">
    <property type="term" value="F:ATP binding"/>
    <property type="evidence" value="ECO:0007669"/>
    <property type="project" value="UniProtKB-UniRule"/>
</dbReference>
<dbReference type="GO" id="GO:0003952">
    <property type="term" value="F:NAD+ synthase (glutamine-hydrolyzing) activity"/>
    <property type="evidence" value="ECO:0007669"/>
    <property type="project" value="InterPro"/>
</dbReference>
<dbReference type="EC" id="6.3.1.5" evidence="8 10"/>
<comment type="catalytic activity">
    <reaction evidence="8 10">
        <text>deamido-NAD(+) + NH4(+) + ATP = AMP + diphosphate + NAD(+) + H(+)</text>
        <dbReference type="Rhea" id="RHEA:21188"/>
        <dbReference type="ChEBI" id="CHEBI:15378"/>
        <dbReference type="ChEBI" id="CHEBI:28938"/>
        <dbReference type="ChEBI" id="CHEBI:30616"/>
        <dbReference type="ChEBI" id="CHEBI:33019"/>
        <dbReference type="ChEBI" id="CHEBI:57540"/>
        <dbReference type="ChEBI" id="CHEBI:58437"/>
        <dbReference type="ChEBI" id="CHEBI:456215"/>
        <dbReference type="EC" id="6.3.1.5"/>
    </reaction>
</comment>
<evidence type="ECO:0000313" key="13">
    <source>
        <dbReference type="EMBL" id="GGI77852.1"/>
    </source>
</evidence>
<dbReference type="PANTHER" id="PTHR23090:SF9">
    <property type="entry name" value="GLUTAMINE-DEPENDENT NAD(+) SYNTHETASE"/>
    <property type="match status" value="1"/>
</dbReference>
<evidence type="ECO:0000313" key="12">
    <source>
        <dbReference type="EMBL" id="BDR93527.1"/>
    </source>
</evidence>
<name>A0A830E326_9CREN</name>
<feature type="binding site" description="in other chain" evidence="8">
    <location>
        <begin position="256"/>
        <end position="257"/>
    </location>
    <ligand>
        <name>deamido-NAD(+)</name>
        <dbReference type="ChEBI" id="CHEBI:58437"/>
        <note>ligand shared between two neighboring subunits</note>
    </ligand>
</feature>
<dbReference type="GeneID" id="76208160"/>
<evidence type="ECO:0000256" key="6">
    <source>
        <dbReference type="ARBA" id="ARBA00022842"/>
    </source>
</evidence>
<dbReference type="UniPathway" id="UPA00253">
    <property type="reaction ID" value="UER00333"/>
</dbReference>
<feature type="binding site" evidence="8">
    <location>
        <begin position="40"/>
        <end position="47"/>
    </location>
    <ligand>
        <name>ATP</name>
        <dbReference type="ChEBI" id="CHEBI:30616"/>
    </ligand>
</feature>
<keyword evidence="15" id="KW-1185">Reference proteome</keyword>
<reference evidence="12" key="4">
    <citation type="journal article" date="2023" name="Microbiol. Resour. Announc.">
        <title>Complete Genome Sequence of Vulcanisaeta souniana Strain IC-059, a Hyperthermophilic Archaeon Isolated from Hot Spring Water in Japan.</title>
        <authorList>
            <person name="Kato S."/>
            <person name="Itoh T."/>
            <person name="Wu L."/>
            <person name="Ma J."/>
            <person name="Ohkuma M."/>
        </authorList>
    </citation>
    <scope>NUCLEOTIDE SEQUENCE</scope>
    <source>
        <strain evidence="12">JCM 11219</strain>
    </source>
</reference>
<comment type="subunit">
    <text evidence="8">Homodimer.</text>
</comment>
<evidence type="ECO:0000256" key="5">
    <source>
        <dbReference type="ARBA" id="ARBA00022840"/>
    </source>
</evidence>
<dbReference type="InterPro" id="IPR003694">
    <property type="entry name" value="NAD_synthase"/>
</dbReference>
<keyword evidence="6 8" id="KW-0460">Magnesium</keyword>
<dbReference type="GO" id="GO:0004359">
    <property type="term" value="F:glutaminase activity"/>
    <property type="evidence" value="ECO:0007669"/>
    <property type="project" value="InterPro"/>
</dbReference>
<evidence type="ECO:0000259" key="11">
    <source>
        <dbReference type="Pfam" id="PF02540"/>
    </source>
</evidence>
<dbReference type="InterPro" id="IPR022926">
    <property type="entry name" value="NH(3)-dep_NAD(+)_synth"/>
</dbReference>
<feature type="binding site" evidence="8">
    <location>
        <position position="150"/>
    </location>
    <ligand>
        <name>Mg(2+)</name>
        <dbReference type="ChEBI" id="CHEBI:18420"/>
    </ligand>
</feature>
<evidence type="ECO:0000256" key="9">
    <source>
        <dbReference type="RuleBase" id="RU003811"/>
    </source>
</evidence>
<feature type="binding site" evidence="8">
    <location>
        <position position="46"/>
    </location>
    <ligand>
        <name>Mg(2+)</name>
        <dbReference type="ChEBI" id="CHEBI:18420"/>
    </ligand>
</feature>
<dbReference type="HAMAP" id="MF_00193">
    <property type="entry name" value="NadE_ammonia_dep"/>
    <property type="match status" value="1"/>
</dbReference>
<comment type="pathway">
    <text evidence="8">Cofactor biosynthesis; NAD(+) biosynthesis; NAD(+) from deamido-NAD(+) (ammonia route): step 1/1.</text>
</comment>
<dbReference type="GO" id="GO:0009435">
    <property type="term" value="P:NAD+ biosynthetic process"/>
    <property type="evidence" value="ECO:0007669"/>
    <property type="project" value="UniProtKB-UniRule"/>
</dbReference>
<evidence type="ECO:0000256" key="1">
    <source>
        <dbReference type="ARBA" id="ARBA00005859"/>
    </source>
</evidence>
<dbReference type="InterPro" id="IPR022310">
    <property type="entry name" value="NAD/GMP_synthase"/>
</dbReference>
<keyword evidence="5 8" id="KW-0067">ATP-binding</keyword>
<dbReference type="EMBL" id="AP026830">
    <property type="protein sequence ID" value="BDR93527.1"/>
    <property type="molecule type" value="Genomic_DNA"/>
</dbReference>
<dbReference type="EMBL" id="BMNM01000004">
    <property type="protein sequence ID" value="GGI77852.1"/>
    <property type="molecule type" value="Genomic_DNA"/>
</dbReference>
<dbReference type="OrthoDB" id="39312at2157"/>
<reference evidence="13" key="1">
    <citation type="journal article" date="2014" name="Int. J. Syst. Evol. Microbiol.">
        <title>Complete genome sequence of Corynebacterium casei LMG S-19264T (=DSM 44701T), isolated from a smear-ripened cheese.</title>
        <authorList>
            <consortium name="US DOE Joint Genome Institute (JGI-PGF)"/>
            <person name="Walter F."/>
            <person name="Albersmeier A."/>
            <person name="Kalinowski J."/>
            <person name="Ruckert C."/>
        </authorList>
    </citation>
    <scope>NUCLEOTIDE SEQUENCE</scope>
    <source>
        <strain evidence="13">JCM 11219</strain>
    </source>
</reference>
<evidence type="ECO:0000256" key="2">
    <source>
        <dbReference type="ARBA" id="ARBA00022598"/>
    </source>
</evidence>
<keyword evidence="2 8" id="KW-0436">Ligase</keyword>
<reference evidence="15" key="3">
    <citation type="submission" date="2022-09" db="EMBL/GenBank/DDBJ databases">
        <title>Complete genome sequence of Vulcanisaeta souniana.</title>
        <authorList>
            <person name="Kato S."/>
            <person name="Itoh T."/>
            <person name="Ohkuma M."/>
        </authorList>
    </citation>
    <scope>NUCLEOTIDE SEQUENCE [LARGE SCALE GENOMIC DNA]</scope>
    <source>
        <strain evidence="15">JCM 11219</strain>
    </source>
</reference>
<organism evidence="13 14">
    <name type="scientific">Vulcanisaeta souniana JCM 11219</name>
    <dbReference type="NCBI Taxonomy" id="1293586"/>
    <lineage>
        <taxon>Archaea</taxon>
        <taxon>Thermoproteota</taxon>
        <taxon>Thermoprotei</taxon>
        <taxon>Thermoproteales</taxon>
        <taxon>Thermoproteaceae</taxon>
        <taxon>Vulcanisaeta</taxon>
    </lineage>
</organism>
<dbReference type="CDD" id="cd00553">
    <property type="entry name" value="NAD_synthase"/>
    <property type="match status" value="1"/>
</dbReference>
<reference evidence="13" key="2">
    <citation type="submission" date="2020-09" db="EMBL/GenBank/DDBJ databases">
        <authorList>
            <person name="Sun Q."/>
            <person name="Ohkuma M."/>
        </authorList>
    </citation>
    <scope>NUCLEOTIDE SEQUENCE</scope>
    <source>
        <strain evidence="13">JCM 11219</strain>
    </source>
</reference>
<dbReference type="Proteomes" id="UP001060771">
    <property type="component" value="Chromosome"/>
</dbReference>
<keyword evidence="7 8" id="KW-0520">NAD</keyword>
<comment type="similarity">
    <text evidence="1 8 9">Belongs to the NAD synthetase family.</text>
</comment>
<dbReference type="NCBIfam" id="NF010587">
    <property type="entry name" value="PRK13980.1"/>
    <property type="match status" value="1"/>
</dbReference>
<protein>
    <recommendedName>
        <fullName evidence="8 10">NH(3)-dependent NAD(+) synthetase</fullName>
        <ecNumber evidence="8 10">6.3.1.5</ecNumber>
    </recommendedName>
</protein>
<dbReference type="FunFam" id="3.40.50.620:FF:000106">
    <property type="entry name" value="Glutamine-dependent NAD(+) synthetase"/>
    <property type="match status" value="1"/>
</dbReference>
<evidence type="ECO:0000256" key="8">
    <source>
        <dbReference type="HAMAP-Rule" id="MF_00193"/>
    </source>
</evidence>
<evidence type="ECO:0000256" key="3">
    <source>
        <dbReference type="ARBA" id="ARBA00022723"/>
    </source>
</evidence>
<keyword evidence="3 8" id="KW-0479">Metal-binding</keyword>
<feature type="domain" description="NAD/GMP synthase" evidence="11">
    <location>
        <begin position="19"/>
        <end position="261"/>
    </location>
</feature>
<gene>
    <name evidence="8" type="primary">nadE</name>
    <name evidence="13" type="ORF">GCM10007112_13320</name>
    <name evidence="12" type="ORF">Vsou_26200</name>
</gene>
<dbReference type="GO" id="GO:0008795">
    <property type="term" value="F:NAD+ synthase activity"/>
    <property type="evidence" value="ECO:0007669"/>
    <property type="project" value="UniProtKB-UniRule"/>
</dbReference>
<proteinExistence type="inferred from homology"/>
<dbReference type="InterPro" id="IPR014729">
    <property type="entry name" value="Rossmann-like_a/b/a_fold"/>
</dbReference>
<evidence type="ECO:0000313" key="14">
    <source>
        <dbReference type="Proteomes" id="UP000657075"/>
    </source>
</evidence>
<evidence type="ECO:0000313" key="15">
    <source>
        <dbReference type="Proteomes" id="UP001060771"/>
    </source>
</evidence>
<comment type="function">
    <text evidence="8">Catalyzes the ATP-dependent amidation of deamido-NAD to form NAD. Uses ammonia as a nitrogen source.</text>
</comment>
<sequence length="289" mass="32453">MPRITLDNVIRIDYEYAARRITDFIRTYVNDSGTTGAVIGLSGGVDSSVTAYLLVRALGRDNVVGLILPYKTTPPEDIRDAKYIAETLGIKYYYIDISNVRNAFAEAIPEFDEGNKVATGNLLPRIRMTILYYFANKLNKVVAGTGDKSELLIGYFTKYGDGGVDILPIGDLYKTQVRYLGKYLGLLDSIAFKPSSPRLWDGQTAEGELGVKYEDVDVILHALVDYRMNIEQAVEATGKPLELVQAVWRRVINTEHKRRSPVVPRVSMRTLGLDWRMPINRTGLSEFME</sequence>
<feature type="binding site" evidence="8">
    <location>
        <position position="165"/>
    </location>
    <ligand>
        <name>deamido-NAD(+)</name>
        <dbReference type="ChEBI" id="CHEBI:58437"/>
        <note>ligand shared between two neighboring subunits</note>
    </ligand>
</feature>
<feature type="binding site" description="in other chain" evidence="8">
    <location>
        <position position="158"/>
    </location>
    <ligand>
        <name>deamido-NAD(+)</name>
        <dbReference type="ChEBI" id="CHEBI:58437"/>
        <note>ligand shared between two neighboring subunits</note>
    </ligand>
</feature>
<dbReference type="SUPFAM" id="SSF52402">
    <property type="entry name" value="Adenine nucleotide alpha hydrolases-like"/>
    <property type="match status" value="1"/>
</dbReference>
<evidence type="ECO:0000256" key="4">
    <source>
        <dbReference type="ARBA" id="ARBA00022741"/>
    </source>
</evidence>
<dbReference type="AlphaFoldDB" id="A0A830E326"/>
<dbReference type="RefSeq" id="WP_188603226.1">
    <property type="nucleotide sequence ID" value="NZ_AP026830.1"/>
</dbReference>
<keyword evidence="4 8" id="KW-0547">Nucleotide-binding</keyword>
<dbReference type="Gene3D" id="3.40.50.620">
    <property type="entry name" value="HUPs"/>
    <property type="match status" value="1"/>
</dbReference>
<dbReference type="GO" id="GO:0005737">
    <property type="term" value="C:cytoplasm"/>
    <property type="evidence" value="ECO:0007669"/>
    <property type="project" value="InterPro"/>
</dbReference>
<dbReference type="NCBIfam" id="TIGR00552">
    <property type="entry name" value="nadE"/>
    <property type="match status" value="1"/>
</dbReference>
<dbReference type="Pfam" id="PF02540">
    <property type="entry name" value="NAD_synthase"/>
    <property type="match status" value="1"/>
</dbReference>
<dbReference type="PANTHER" id="PTHR23090">
    <property type="entry name" value="NH 3 /GLUTAMINE-DEPENDENT NAD + SYNTHETASE"/>
    <property type="match status" value="1"/>
</dbReference>